<feature type="compositionally biased region" description="Basic and acidic residues" evidence="1">
    <location>
        <begin position="39"/>
        <end position="51"/>
    </location>
</feature>
<reference evidence="2" key="1">
    <citation type="submission" date="2018-05" db="EMBL/GenBank/DDBJ databases">
        <authorList>
            <person name="Lanie J.A."/>
            <person name="Ng W.-L."/>
            <person name="Kazmierczak K.M."/>
            <person name="Andrzejewski T.M."/>
            <person name="Davidsen T.M."/>
            <person name="Wayne K.J."/>
            <person name="Tettelin H."/>
            <person name="Glass J.I."/>
            <person name="Rusch D."/>
            <person name="Podicherti R."/>
            <person name="Tsui H.-C.T."/>
            <person name="Winkler M.E."/>
        </authorList>
    </citation>
    <scope>NUCLEOTIDE SEQUENCE</scope>
</reference>
<proteinExistence type="predicted"/>
<dbReference type="AlphaFoldDB" id="A0A383ASB8"/>
<evidence type="ECO:0000313" key="2">
    <source>
        <dbReference type="EMBL" id="SVE10836.1"/>
    </source>
</evidence>
<dbReference type="EMBL" id="UINC01194649">
    <property type="protein sequence ID" value="SVE10836.1"/>
    <property type="molecule type" value="Genomic_DNA"/>
</dbReference>
<feature type="non-terminal residue" evidence="2">
    <location>
        <position position="60"/>
    </location>
</feature>
<sequence>ARRRCRPRQVRDPSLPALARAERCSGDSQVHVRGSPAGEHGHLRLGVERGPDGGPGRVGM</sequence>
<gene>
    <name evidence="2" type="ORF">METZ01_LOCUS463690</name>
</gene>
<organism evidence="2">
    <name type="scientific">marine metagenome</name>
    <dbReference type="NCBI Taxonomy" id="408172"/>
    <lineage>
        <taxon>unclassified sequences</taxon>
        <taxon>metagenomes</taxon>
        <taxon>ecological metagenomes</taxon>
    </lineage>
</organism>
<accession>A0A383ASB8</accession>
<protein>
    <submittedName>
        <fullName evidence="2">Uncharacterized protein</fullName>
    </submittedName>
</protein>
<feature type="non-terminal residue" evidence="2">
    <location>
        <position position="1"/>
    </location>
</feature>
<feature type="region of interest" description="Disordered" evidence="1">
    <location>
        <begin position="20"/>
        <end position="60"/>
    </location>
</feature>
<evidence type="ECO:0000256" key="1">
    <source>
        <dbReference type="SAM" id="MobiDB-lite"/>
    </source>
</evidence>
<name>A0A383ASB8_9ZZZZ</name>